<comment type="caution">
    <text evidence="1">The sequence shown here is derived from an EMBL/GenBank/DDBJ whole genome shotgun (WGS) entry which is preliminary data.</text>
</comment>
<proteinExistence type="predicted"/>
<dbReference type="PANTHER" id="PTHR30217:SF10">
    <property type="entry name" value="23S RRNA 5-HYDROXYCYTIDINE C2501 SYNTHASE"/>
    <property type="match status" value="1"/>
</dbReference>
<dbReference type="InterPro" id="IPR051454">
    <property type="entry name" value="RNA/ubiquinone_mod_enzymes"/>
</dbReference>
<dbReference type="EMBL" id="DSDS01000179">
    <property type="protein sequence ID" value="HET98607.1"/>
    <property type="molecule type" value="Genomic_DNA"/>
</dbReference>
<dbReference type="InterPro" id="IPR001539">
    <property type="entry name" value="Peptidase_U32"/>
</dbReference>
<reference evidence="1" key="1">
    <citation type="journal article" date="2020" name="mSystems">
        <title>Genome- and Community-Level Interaction Insights into Carbon Utilization and Element Cycling Functions of Hydrothermarchaeota in Hydrothermal Sediment.</title>
        <authorList>
            <person name="Zhou Z."/>
            <person name="Liu Y."/>
            <person name="Xu W."/>
            <person name="Pan J."/>
            <person name="Luo Z.H."/>
            <person name="Li M."/>
        </authorList>
    </citation>
    <scope>NUCLEOTIDE SEQUENCE [LARGE SCALE GENOMIC DNA]</scope>
    <source>
        <strain evidence="1">SpSt-1224</strain>
    </source>
</reference>
<sequence length="724" mass="78339">MELLAPAGSLEAFEAAVAAGADAVYIGAPGANARALARDFTPAELAAMLEYAHGRKVKVYAAMNSLLKENELAGAAATVELLAALKIDALIIQDLGLYALCRRFFPQIRLHASTLLGAHNSLAAEQFAGMGFARVVLARELSLPEIAAIHRQAGVELEVFVHGAMCFSYSGLCLFSSYLGGKSGLRGRCVQPCRRLYRWADKSGYLFSMNDLDALELLPALARAGVGSVKIEGRMKSAQYVDRVVRAYRLVLDALSAPAAEAEDVAATGGVPAAALAEGRELLREAMGRRSGAGFFQLPPKDLVSPAHSGNVGLFLGKIVAQRDRWATLAPRHPLRPGDRLRLHRERSGERLAFTVKELRPGRSGAKSSGEGGTLAAVEILLPEVARAGDSLYKVDSAERRKAAAKRELVVRDSHRRLAARLAARHPRREIGALLGSGGAREPRRGARRTGGEKAPLPFWIKLDDPQLLKQRLPEQVARVVLALTPETLPRFLAAGKVLRNLAARTIWALPPVILEADLPFYREQIAALRDKGFHAWQIGHIAQIRLFARSDGRRSGPKRGQAAGLTLHGDYHLNLLNSLAWDTCKQAGLVSAQAAVEADRSTLALLGRSRPGQLGMTIHGRPPLFTARLDSVHFRYHTPLLSPRDEGLVLTRGFGQTLALADKPFSLLPHVAELAAAGLAYGVIDLRHLQVSRAELLPLLRQAGKKGRLRVALSNFNYLHGLE</sequence>
<dbReference type="PANTHER" id="PTHR30217">
    <property type="entry name" value="PEPTIDASE U32 FAMILY"/>
    <property type="match status" value="1"/>
</dbReference>
<organism evidence="1">
    <name type="scientific">Desulfurivibrio alkaliphilus</name>
    <dbReference type="NCBI Taxonomy" id="427923"/>
    <lineage>
        <taxon>Bacteria</taxon>
        <taxon>Pseudomonadati</taxon>
        <taxon>Thermodesulfobacteriota</taxon>
        <taxon>Desulfobulbia</taxon>
        <taxon>Desulfobulbales</taxon>
        <taxon>Desulfobulbaceae</taxon>
        <taxon>Desulfurivibrio</taxon>
    </lineage>
</organism>
<gene>
    <name evidence="1" type="ORF">ENN98_07985</name>
</gene>
<evidence type="ECO:0000313" key="1">
    <source>
        <dbReference type="EMBL" id="HET98607.1"/>
    </source>
</evidence>
<dbReference type="Pfam" id="PF01136">
    <property type="entry name" value="Peptidase_U32"/>
    <property type="match status" value="1"/>
</dbReference>
<dbReference type="AlphaFoldDB" id="A0A7C2TIH0"/>
<name>A0A7C2TIH0_9BACT</name>
<protein>
    <submittedName>
        <fullName evidence="1">U32 family peptidase</fullName>
    </submittedName>
</protein>
<dbReference type="Proteomes" id="UP000885986">
    <property type="component" value="Unassembled WGS sequence"/>
</dbReference>
<accession>A0A7C2TIH0</accession>